<evidence type="ECO:0000313" key="8">
    <source>
        <dbReference type="RefSeq" id="XP_018818751.2"/>
    </source>
</evidence>
<dbReference type="Gramene" id="Jr16_08810_p1">
    <property type="protein sequence ID" value="cds.Jr16_08810_p1"/>
    <property type="gene ID" value="Jr16_08810"/>
</dbReference>
<comment type="similarity">
    <text evidence="5">Belongs to the GRAS family.</text>
</comment>
<keyword evidence="7" id="KW-1185">Reference proteome</keyword>
<keyword evidence="2" id="KW-0805">Transcription regulation</keyword>
<evidence type="ECO:0000256" key="4">
    <source>
        <dbReference type="ARBA" id="ARBA00023242"/>
    </source>
</evidence>
<dbReference type="Proteomes" id="UP000235220">
    <property type="component" value="Chromosome 16"/>
</dbReference>
<comment type="caution">
    <text evidence="5">Lacks conserved residue(s) required for the propagation of feature annotation.</text>
</comment>
<feature type="short sequence motif" description="VHIID" evidence="5">
    <location>
        <begin position="250"/>
        <end position="254"/>
    </location>
</feature>
<dbReference type="GO" id="GO:0003700">
    <property type="term" value="F:DNA-binding transcription factor activity"/>
    <property type="evidence" value="ECO:0000318"/>
    <property type="project" value="GO_Central"/>
</dbReference>
<protein>
    <submittedName>
        <fullName evidence="8">GRAS family protein RAD1-like</fullName>
    </submittedName>
</protein>
<dbReference type="RefSeq" id="XP_018818751.2">
    <property type="nucleotide sequence ID" value="XM_018963206.2"/>
</dbReference>
<sequence length="510" mass="57274">MTHPFHIPSVFSAGEKSNGMIVDNLNSSTRNCYPVPSPFRLASSYSWLPFHPSETRSPKRLKQAQSGDETIGSNSNNSGYSFLGTNNSWDRLQFRDHIWTYNQRYLAIQAMEEATTVMMEGGQEHEVKEDGNGDEVKLVHQLLACAEAVACRDKAHASTLLSELRANALVFGTSFQRVASCFVQGLSDRLALVQPLGAVGVIGPSAKTMAATSEKDEALHLVYEICPQIQFGHFVANALIMEAFEGEGFVHVVDLGMSLGLPQGHQWRRLIESLANRAGKPISRLRITGVGDCAERLQAIGYELELYARSLGLNFEFLVLESNLENLKTEHFKILDGEIIVINSILQLHRVVKESRGALNSVLQTLHELSPKLLVLVEQESSHNGPFFLGRFMEALHYYSAIFDSLDTMLPKYDTRRAKMEQFFFAEEIKNIVSCEGPARVERHEKIDQWRRRMSRAGFQAMPVKMISQTKQWLGKINACEGYTIMEEKGCLVLGWKSKPIIAASCWRWS</sequence>
<proteinExistence type="inferred from homology"/>
<dbReference type="InterPro" id="IPR005202">
    <property type="entry name" value="TF_GRAS"/>
</dbReference>
<dbReference type="KEGG" id="jre:108989561"/>
<dbReference type="Pfam" id="PF03514">
    <property type="entry name" value="GRAS"/>
    <property type="match status" value="1"/>
</dbReference>
<gene>
    <name evidence="8" type="primary">LOC108989561</name>
</gene>
<dbReference type="GeneID" id="108989561"/>
<dbReference type="GO" id="GO:0006355">
    <property type="term" value="P:regulation of DNA-templated transcription"/>
    <property type="evidence" value="ECO:0000318"/>
    <property type="project" value="GO_Central"/>
</dbReference>
<evidence type="ECO:0000256" key="2">
    <source>
        <dbReference type="ARBA" id="ARBA00023015"/>
    </source>
</evidence>
<evidence type="ECO:0000313" key="7">
    <source>
        <dbReference type="Proteomes" id="UP000235220"/>
    </source>
</evidence>
<reference evidence="8" key="1">
    <citation type="submission" date="2025-08" db="UniProtKB">
        <authorList>
            <consortium name="RefSeq"/>
        </authorList>
    </citation>
    <scope>IDENTIFICATION</scope>
    <source>
        <tissue evidence="8">Leaves</tissue>
    </source>
</reference>
<feature type="region of interest" description="Leucine repeat II (LRII)" evidence="5">
    <location>
        <begin position="299"/>
        <end position="331"/>
    </location>
</feature>
<dbReference type="GO" id="GO:0005634">
    <property type="term" value="C:nucleus"/>
    <property type="evidence" value="ECO:0000318"/>
    <property type="project" value="GO_Central"/>
</dbReference>
<dbReference type="PROSITE" id="PS50985">
    <property type="entry name" value="GRAS"/>
    <property type="match status" value="1"/>
</dbReference>
<evidence type="ECO:0000256" key="5">
    <source>
        <dbReference type="PROSITE-ProRule" id="PRU01191"/>
    </source>
</evidence>
<feature type="region of interest" description="PFYRE" evidence="5">
    <location>
        <begin position="340"/>
        <end position="431"/>
    </location>
</feature>
<keyword evidence="3" id="KW-0804">Transcription</keyword>
<organism evidence="7 8">
    <name type="scientific">Juglans regia</name>
    <name type="common">English walnut</name>
    <dbReference type="NCBI Taxonomy" id="51240"/>
    <lineage>
        <taxon>Eukaryota</taxon>
        <taxon>Viridiplantae</taxon>
        <taxon>Streptophyta</taxon>
        <taxon>Embryophyta</taxon>
        <taxon>Tracheophyta</taxon>
        <taxon>Spermatophyta</taxon>
        <taxon>Magnoliopsida</taxon>
        <taxon>eudicotyledons</taxon>
        <taxon>Gunneridae</taxon>
        <taxon>Pentapetalae</taxon>
        <taxon>rosids</taxon>
        <taxon>fabids</taxon>
        <taxon>Fagales</taxon>
        <taxon>Juglandaceae</taxon>
        <taxon>Juglans</taxon>
    </lineage>
</organism>
<feature type="compositionally biased region" description="Polar residues" evidence="6">
    <location>
        <begin position="63"/>
        <end position="77"/>
    </location>
</feature>
<comment type="subcellular location">
    <subcellularLocation>
        <location evidence="1">Nucleus</location>
    </subcellularLocation>
</comment>
<dbReference type="GO" id="GO:0043565">
    <property type="term" value="F:sequence-specific DNA binding"/>
    <property type="evidence" value="ECO:0000318"/>
    <property type="project" value="GO_Central"/>
</dbReference>
<feature type="region of interest" description="SAW" evidence="5">
    <location>
        <begin position="434"/>
        <end position="508"/>
    </location>
</feature>
<evidence type="ECO:0000256" key="1">
    <source>
        <dbReference type="ARBA" id="ARBA00004123"/>
    </source>
</evidence>
<evidence type="ECO:0000256" key="6">
    <source>
        <dbReference type="SAM" id="MobiDB-lite"/>
    </source>
</evidence>
<keyword evidence="4" id="KW-0539">Nucleus</keyword>
<dbReference type="AlphaFoldDB" id="A0A2I4EH68"/>
<feature type="short sequence motif" description="LxCxE motif" evidence="5">
    <location>
        <begin position="143"/>
        <end position="147"/>
    </location>
</feature>
<feature type="region of interest" description="Disordered" evidence="6">
    <location>
        <begin position="54"/>
        <end position="77"/>
    </location>
</feature>
<name>A0A2I4EH68_JUGRE</name>
<dbReference type="STRING" id="51240.A0A2I4EH68"/>
<dbReference type="PANTHER" id="PTHR31636">
    <property type="entry name" value="OSJNBA0084A10.13 PROTEIN-RELATED"/>
    <property type="match status" value="1"/>
</dbReference>
<accession>A0A2I4EH68</accession>
<dbReference type="OrthoDB" id="1861598at2759"/>
<evidence type="ECO:0000256" key="3">
    <source>
        <dbReference type="ARBA" id="ARBA00023163"/>
    </source>
</evidence>